<comment type="cofactor">
    <cofactor evidence="2 11">
        <name>NAD(+)</name>
        <dbReference type="ChEBI" id="CHEBI:57540"/>
    </cofactor>
</comment>
<sequence length="325" mass="36627">MSVLVLGGAGYIGSHTVYALIEKGEDVVIVDNLQTGFKQLIHPKAKFYQGDLRDKEFLNNVFEKEDIKGVIHFAANSLVGVSMKEPLEYYNNNVYGMICLLEVMKEHGVKYIVFSSTAATYGEPKQIPITESDKTNPTNTYGETKLAMEKMMKWCDQAYGMKYVALRYFNACGAHENCLIGELHNPETHLIPLILQVPLKKRETIYVFGNDYDTKDGTCIRDYIHVNDLADAHIRALNYLYQGNPSQTFNLGNGEGYSVLEIINAAKEVTQLPIHVTMAPRRAGDPAKLVADNSKAKEILGWHPQYTDIKQIIQTAWNFHLKNSK</sequence>
<keyword evidence="10 11" id="KW-0119">Carbohydrate metabolism</keyword>
<feature type="domain" description="NAD-dependent epimerase/dehydratase" evidence="12">
    <location>
        <begin position="3"/>
        <end position="252"/>
    </location>
</feature>
<comment type="caution">
    <text evidence="14">The sequence shown here is derived from an EMBL/GenBank/DDBJ whole genome shotgun (WGS) entry which is preliminary data.</text>
</comment>
<dbReference type="EC" id="5.1.3.2" evidence="5 11"/>
<evidence type="ECO:0000313" key="14">
    <source>
        <dbReference type="EMBL" id="PST43272.1"/>
    </source>
</evidence>
<dbReference type="InterPro" id="IPR005886">
    <property type="entry name" value="UDP_G4E"/>
</dbReference>
<evidence type="ECO:0000313" key="15">
    <source>
        <dbReference type="Proteomes" id="UP000240974"/>
    </source>
</evidence>
<dbReference type="AlphaFoldDB" id="A0A2T3G704"/>
<proteinExistence type="inferred from homology"/>
<gene>
    <name evidence="14" type="primary">galE</name>
    <name evidence="14" type="ORF">C7U54_00750</name>
    <name evidence="13" type="ORF">NE542_04485</name>
</gene>
<reference evidence="13" key="2">
    <citation type="submission" date="2022-06" db="EMBL/GenBank/DDBJ databases">
        <title>Isolation of gut microbiota from human fecal samples.</title>
        <authorList>
            <person name="Pamer E.G."/>
            <person name="Barat B."/>
            <person name="Waligurski E."/>
            <person name="Medina S."/>
            <person name="Paddock L."/>
            <person name="Mostad J."/>
        </authorList>
    </citation>
    <scope>NUCLEOTIDE SEQUENCE</scope>
    <source>
        <strain evidence="13">DFI.6.24</strain>
    </source>
</reference>
<keyword evidence="8" id="KW-0299">Galactose metabolism</keyword>
<keyword evidence="9 11" id="KW-0413">Isomerase</keyword>
<comment type="similarity">
    <text evidence="4 11">Belongs to the NAD(P)-dependent epimerase/dehydratase family.</text>
</comment>
<dbReference type="RefSeq" id="WP_107028942.1">
    <property type="nucleotide sequence ID" value="NZ_JADPGG010000075.1"/>
</dbReference>
<evidence type="ECO:0000256" key="10">
    <source>
        <dbReference type="ARBA" id="ARBA00023277"/>
    </source>
</evidence>
<protein>
    <recommendedName>
        <fullName evidence="6 11">UDP-glucose 4-epimerase</fullName>
        <ecNumber evidence="5 11">5.1.3.2</ecNumber>
    </recommendedName>
</protein>
<dbReference type="PANTHER" id="PTHR43725">
    <property type="entry name" value="UDP-GLUCOSE 4-EPIMERASE"/>
    <property type="match status" value="1"/>
</dbReference>
<evidence type="ECO:0000256" key="9">
    <source>
        <dbReference type="ARBA" id="ARBA00023235"/>
    </source>
</evidence>
<organism evidence="14 15">
    <name type="scientific">Faecalibacillus intestinalis</name>
    <dbReference type="NCBI Taxonomy" id="1982626"/>
    <lineage>
        <taxon>Bacteria</taxon>
        <taxon>Bacillati</taxon>
        <taxon>Bacillota</taxon>
        <taxon>Erysipelotrichia</taxon>
        <taxon>Erysipelotrichales</taxon>
        <taxon>Coprobacillaceae</taxon>
        <taxon>Faecalibacillus</taxon>
    </lineage>
</organism>
<evidence type="ECO:0000256" key="6">
    <source>
        <dbReference type="ARBA" id="ARBA00018569"/>
    </source>
</evidence>
<dbReference type="PANTHER" id="PTHR43725:SF53">
    <property type="entry name" value="UDP-ARABINOSE 4-EPIMERASE 1"/>
    <property type="match status" value="1"/>
</dbReference>
<dbReference type="GO" id="GO:0033499">
    <property type="term" value="P:galactose catabolic process via UDP-galactose, Leloir pathway"/>
    <property type="evidence" value="ECO:0007669"/>
    <property type="project" value="TreeGrafter"/>
</dbReference>
<evidence type="ECO:0000313" key="13">
    <source>
        <dbReference type="EMBL" id="MCQ5061092.1"/>
    </source>
</evidence>
<evidence type="ECO:0000256" key="7">
    <source>
        <dbReference type="ARBA" id="ARBA00023027"/>
    </source>
</evidence>
<evidence type="ECO:0000256" key="4">
    <source>
        <dbReference type="ARBA" id="ARBA00007637"/>
    </source>
</evidence>
<dbReference type="Proteomes" id="UP000240974">
    <property type="component" value="Unassembled WGS sequence"/>
</dbReference>
<dbReference type="InterPro" id="IPR001509">
    <property type="entry name" value="Epimerase_deHydtase"/>
</dbReference>
<dbReference type="SUPFAM" id="SSF51735">
    <property type="entry name" value="NAD(P)-binding Rossmann-fold domains"/>
    <property type="match status" value="1"/>
</dbReference>
<dbReference type="GO" id="GO:0003978">
    <property type="term" value="F:UDP-glucose 4-epimerase activity"/>
    <property type="evidence" value="ECO:0007669"/>
    <property type="project" value="UniProtKB-UniRule"/>
</dbReference>
<dbReference type="EMBL" id="PYLQ01000001">
    <property type="protein sequence ID" value="PST43272.1"/>
    <property type="molecule type" value="Genomic_DNA"/>
</dbReference>
<evidence type="ECO:0000256" key="1">
    <source>
        <dbReference type="ARBA" id="ARBA00000083"/>
    </source>
</evidence>
<reference evidence="14 15" key="1">
    <citation type="journal article" date="2019" name="Int. J. Syst. Evol. Microbiol.">
        <title>Faecalibacillus intestinalis gen. nov., sp. nov. and Faecalibacillus faecis sp. nov., isolated from human faeces.</title>
        <authorList>
            <person name="Seo B."/>
            <person name="Jeon K."/>
            <person name="Baek I."/>
            <person name="Lee Y.M."/>
            <person name="Baek K."/>
            <person name="Ko G."/>
        </authorList>
    </citation>
    <scope>NUCLEOTIDE SEQUENCE [LARGE SCALE GENOMIC DNA]</scope>
    <source>
        <strain evidence="14 15">SNUG30099</strain>
    </source>
</reference>
<dbReference type="Gene3D" id="3.90.25.10">
    <property type="entry name" value="UDP-galactose 4-epimerase, domain 1"/>
    <property type="match status" value="1"/>
</dbReference>
<evidence type="ECO:0000256" key="11">
    <source>
        <dbReference type="RuleBase" id="RU366046"/>
    </source>
</evidence>
<dbReference type="CDD" id="cd05247">
    <property type="entry name" value="UDP_G4E_1_SDR_e"/>
    <property type="match status" value="1"/>
</dbReference>
<dbReference type="Pfam" id="PF01370">
    <property type="entry name" value="Epimerase"/>
    <property type="match status" value="1"/>
</dbReference>
<name>A0A2T3G704_9FIRM</name>
<dbReference type="InterPro" id="IPR036291">
    <property type="entry name" value="NAD(P)-bd_dom_sf"/>
</dbReference>
<dbReference type="EMBL" id="JANGBO010000002">
    <property type="protein sequence ID" value="MCQ5061092.1"/>
    <property type="molecule type" value="Genomic_DNA"/>
</dbReference>
<dbReference type="NCBIfam" id="TIGR01179">
    <property type="entry name" value="galE"/>
    <property type="match status" value="1"/>
</dbReference>
<keyword evidence="15" id="KW-1185">Reference proteome</keyword>
<keyword evidence="7 11" id="KW-0520">NAD</keyword>
<comment type="catalytic activity">
    <reaction evidence="1 11">
        <text>UDP-alpha-D-glucose = UDP-alpha-D-galactose</text>
        <dbReference type="Rhea" id="RHEA:22168"/>
        <dbReference type="ChEBI" id="CHEBI:58885"/>
        <dbReference type="ChEBI" id="CHEBI:66914"/>
        <dbReference type="EC" id="5.1.3.2"/>
    </reaction>
</comment>
<evidence type="ECO:0000256" key="3">
    <source>
        <dbReference type="ARBA" id="ARBA00004947"/>
    </source>
</evidence>
<evidence type="ECO:0000256" key="2">
    <source>
        <dbReference type="ARBA" id="ARBA00001911"/>
    </source>
</evidence>
<evidence type="ECO:0000256" key="5">
    <source>
        <dbReference type="ARBA" id="ARBA00013189"/>
    </source>
</evidence>
<dbReference type="Gene3D" id="3.40.50.720">
    <property type="entry name" value="NAD(P)-binding Rossmann-like Domain"/>
    <property type="match status" value="1"/>
</dbReference>
<evidence type="ECO:0000259" key="12">
    <source>
        <dbReference type="Pfam" id="PF01370"/>
    </source>
</evidence>
<dbReference type="UniPathway" id="UPA00214"/>
<comment type="subunit">
    <text evidence="11">Homodimer.</text>
</comment>
<accession>A0A2T3G704</accession>
<evidence type="ECO:0000256" key="8">
    <source>
        <dbReference type="ARBA" id="ARBA00023144"/>
    </source>
</evidence>
<comment type="pathway">
    <text evidence="3 11">Carbohydrate metabolism; galactose metabolism.</text>
</comment>
<dbReference type="Proteomes" id="UP001204814">
    <property type="component" value="Unassembled WGS sequence"/>
</dbReference>